<organism evidence="2 3">
    <name type="scientific">Zasmidium cellare</name>
    <name type="common">Wine cellar mold</name>
    <name type="synonym">Racodium cellare</name>
    <dbReference type="NCBI Taxonomy" id="395010"/>
    <lineage>
        <taxon>Eukaryota</taxon>
        <taxon>Fungi</taxon>
        <taxon>Dikarya</taxon>
        <taxon>Ascomycota</taxon>
        <taxon>Pezizomycotina</taxon>
        <taxon>Dothideomycetes</taxon>
        <taxon>Dothideomycetidae</taxon>
        <taxon>Mycosphaerellales</taxon>
        <taxon>Mycosphaerellaceae</taxon>
        <taxon>Zasmidium</taxon>
    </lineage>
</organism>
<keyword evidence="3" id="KW-1185">Reference proteome</keyword>
<feature type="compositionally biased region" description="Polar residues" evidence="1">
    <location>
        <begin position="294"/>
        <end position="325"/>
    </location>
</feature>
<sequence length="522" mass="57928">MAVPSKFAREQYEALLAEEDSNRRRTSDLKSHFKKTIKNLRSTFTPKSNEKSGTNLQLSSAEWLPQDRMPKSQGFLGGHKLASALASSSTLASNTGSDSKSGSSPNSSGTTLLSQFGDPEDAPAPWDSGLDLITPASSQTFNVDSTCKPFSRTVRRVSHGSIHCEDGEYIHFGSINTGKVTLHRTPSIQSQSAISISNVELDNVEWLAGEYREIGDLVDTEQLFAKTSRNHIGQECRFELSCGVARRSHAVARAMEMRGLRTKYARVPPPSPAKAREIRRARAHGADPGPGISPKNSTNQKRPSLDAQGSSSSEIRLSEQPNGTAHPTRAHQRSESQVWLPEDAISSERPSWASIGHHAIVPWRSSFRSEENRTIRLVHQSDDSEHGIDEESIWSPLESDIDPLLQSVGPQEDGRVDESVSYADWLRAPKPRENQPAMPTRSPPPPPPTSNLPQDSETAAVPEQLERECRPPKVEKKSRFVEHLPENRKQLKKLGIPAWSYEEDKFRRISDWFGSLKKISSR</sequence>
<feature type="compositionally biased region" description="Low complexity" evidence="1">
    <location>
        <begin position="90"/>
        <end position="114"/>
    </location>
</feature>
<evidence type="ECO:0000256" key="1">
    <source>
        <dbReference type="SAM" id="MobiDB-lite"/>
    </source>
</evidence>
<protein>
    <submittedName>
        <fullName evidence="2">Uncharacterized protein</fullName>
    </submittedName>
</protein>
<feature type="compositionally biased region" description="Pro residues" evidence="1">
    <location>
        <begin position="441"/>
        <end position="450"/>
    </location>
</feature>
<evidence type="ECO:0000313" key="2">
    <source>
        <dbReference type="EMBL" id="KAK4493706.1"/>
    </source>
</evidence>
<accession>A0ABR0DXM0</accession>
<feature type="region of interest" description="Disordered" evidence="1">
    <location>
        <begin position="262"/>
        <end position="338"/>
    </location>
</feature>
<reference evidence="2 3" key="1">
    <citation type="journal article" date="2023" name="G3 (Bethesda)">
        <title>A chromosome-level genome assembly of Zasmidium syzygii isolated from banana leaves.</title>
        <authorList>
            <person name="van Westerhoven A.C."/>
            <person name="Mehrabi R."/>
            <person name="Talebi R."/>
            <person name="Steentjes M.B.F."/>
            <person name="Corcolon B."/>
            <person name="Chong P.A."/>
            <person name="Kema G.H.J."/>
            <person name="Seidl M.F."/>
        </authorList>
    </citation>
    <scope>NUCLEOTIDE SEQUENCE [LARGE SCALE GENOMIC DNA]</scope>
    <source>
        <strain evidence="2 3">P124</strain>
    </source>
</reference>
<proteinExistence type="predicted"/>
<comment type="caution">
    <text evidence="2">The sequence shown here is derived from an EMBL/GenBank/DDBJ whole genome shotgun (WGS) entry which is preliminary data.</text>
</comment>
<gene>
    <name evidence="2" type="ORF">PRZ48_014891</name>
</gene>
<dbReference type="EMBL" id="JAXOVC010000015">
    <property type="protein sequence ID" value="KAK4493706.1"/>
    <property type="molecule type" value="Genomic_DNA"/>
</dbReference>
<name>A0ABR0DXM0_ZASCE</name>
<feature type="compositionally biased region" description="Basic and acidic residues" evidence="1">
    <location>
        <begin position="464"/>
        <end position="477"/>
    </location>
</feature>
<feature type="region of interest" description="Disordered" evidence="1">
    <location>
        <begin position="394"/>
        <end position="477"/>
    </location>
</feature>
<feature type="compositionally biased region" description="Polar residues" evidence="1">
    <location>
        <begin position="40"/>
        <end position="60"/>
    </location>
</feature>
<feature type="region of interest" description="Disordered" evidence="1">
    <location>
        <begin position="40"/>
        <end position="76"/>
    </location>
</feature>
<feature type="region of interest" description="Disordered" evidence="1">
    <location>
        <begin position="90"/>
        <end position="130"/>
    </location>
</feature>
<evidence type="ECO:0000313" key="3">
    <source>
        <dbReference type="Proteomes" id="UP001305779"/>
    </source>
</evidence>
<dbReference type="Proteomes" id="UP001305779">
    <property type="component" value="Unassembled WGS sequence"/>
</dbReference>